<sequence length="294" mass="32542">MEEIPSYDLAISFAEDRQSGTHELEDASRQRGLTVLHDPERTHEWWARKSAGDLPDVHVRFFVPVISALDDFTTAMLRAVATGDRHVLPVLADDVVVPPELLHPHVSYLRDGDHLIEELAGRVERAEAAGWERGRLADVVTRAREIAPPAAVPVTFSRYVEQDAALRYLGEQFAAAIPRLRSRGFAGTTHHGDERIGLRIERAGDIVYALDVQRGGIGGDETLNFVVGLHDAASACTNGWARPIYDTDTGAAKLELHDQSVFGRDRTEPRTLTREELFTALWQRIDTVLTATAG</sequence>
<organism evidence="1 3">
    <name type="scientific">Amycolatopsis regifaucium</name>
    <dbReference type="NCBI Taxonomy" id="546365"/>
    <lineage>
        <taxon>Bacteria</taxon>
        <taxon>Bacillati</taxon>
        <taxon>Actinomycetota</taxon>
        <taxon>Actinomycetes</taxon>
        <taxon>Pseudonocardiales</taxon>
        <taxon>Pseudonocardiaceae</taxon>
        <taxon>Amycolatopsis</taxon>
    </lineage>
</organism>
<dbReference type="Proteomes" id="UP000076321">
    <property type="component" value="Unassembled WGS sequence"/>
</dbReference>
<protein>
    <submittedName>
        <fullName evidence="1">Uncharacterized protein</fullName>
    </submittedName>
</protein>
<dbReference type="Proteomes" id="UP000186883">
    <property type="component" value="Unassembled WGS sequence"/>
</dbReference>
<evidence type="ECO:0000313" key="2">
    <source>
        <dbReference type="EMBL" id="OKA06644.1"/>
    </source>
</evidence>
<dbReference type="EMBL" id="LOBU02000014">
    <property type="protein sequence ID" value="OKA06644.1"/>
    <property type="molecule type" value="Genomic_DNA"/>
</dbReference>
<evidence type="ECO:0000313" key="1">
    <source>
        <dbReference type="EMBL" id="KZB83913.1"/>
    </source>
</evidence>
<reference evidence="2 4" key="2">
    <citation type="submission" date="2016-11" db="EMBL/GenBank/DDBJ databases">
        <title>Genome sequencing of Amycolatopsis regifaucium.</title>
        <authorList>
            <person name="Mayilraj S."/>
            <person name="Kaur N."/>
        </authorList>
    </citation>
    <scope>NUCLEOTIDE SEQUENCE [LARGE SCALE GENOMIC DNA]</scope>
    <source>
        <strain evidence="2 4">GY080</strain>
    </source>
</reference>
<dbReference type="EMBL" id="LQCI01000018">
    <property type="protein sequence ID" value="KZB83913.1"/>
    <property type="molecule type" value="Genomic_DNA"/>
</dbReference>
<dbReference type="AlphaFoldDB" id="A0A154MIG2"/>
<evidence type="ECO:0000313" key="3">
    <source>
        <dbReference type="Proteomes" id="UP000076321"/>
    </source>
</evidence>
<proteinExistence type="predicted"/>
<reference evidence="1 3" key="1">
    <citation type="submission" date="2015-12" db="EMBL/GenBank/DDBJ databases">
        <title>Amycolatopsis regifaucium genome sequencing and assembly.</title>
        <authorList>
            <person name="Mayilraj S."/>
        </authorList>
    </citation>
    <scope>NUCLEOTIDE SEQUENCE [LARGE SCALE GENOMIC DNA]</scope>
    <source>
        <strain evidence="1 3">GY080</strain>
    </source>
</reference>
<accession>A0A154MIG2</accession>
<keyword evidence="4" id="KW-1185">Reference proteome</keyword>
<comment type="caution">
    <text evidence="1">The sequence shown here is derived from an EMBL/GenBank/DDBJ whole genome shotgun (WGS) entry which is preliminary data.</text>
</comment>
<name>A0A154MIG2_9PSEU</name>
<evidence type="ECO:0000313" key="4">
    <source>
        <dbReference type="Proteomes" id="UP000186883"/>
    </source>
</evidence>
<gene>
    <name evidence="2" type="ORF">ATP06_0218920</name>
    <name evidence="1" type="ORF">AVL48_35685</name>
</gene>